<evidence type="ECO:0000256" key="2">
    <source>
        <dbReference type="ARBA" id="ARBA00022771"/>
    </source>
</evidence>
<keyword evidence="2 4" id="KW-0863">Zinc-finger</keyword>
<evidence type="ECO:0000256" key="5">
    <source>
        <dbReference type="SAM" id="MobiDB-lite"/>
    </source>
</evidence>
<protein>
    <recommendedName>
        <fullName evidence="6">TRAF-type domain-containing protein</fullName>
    </recommendedName>
</protein>
<evidence type="ECO:0000259" key="6">
    <source>
        <dbReference type="PROSITE" id="PS50145"/>
    </source>
</evidence>
<keyword evidence="1 4" id="KW-0479">Metal-binding</keyword>
<feature type="domain" description="TRAF-type" evidence="6">
    <location>
        <begin position="82"/>
        <end position="127"/>
    </location>
</feature>
<dbReference type="PANTHER" id="PTHR10131">
    <property type="entry name" value="TNF RECEPTOR ASSOCIATED FACTOR"/>
    <property type="match status" value="1"/>
</dbReference>
<dbReference type="OrthoDB" id="1630758at2759"/>
<feature type="region of interest" description="Disordered" evidence="5">
    <location>
        <begin position="260"/>
        <end position="296"/>
    </location>
</feature>
<sequence>MVASLVNDLLVLCPNAELGCPTTCARYLLAGHLRDACGFVEVKCSGCDDLVLRKDAAEEDCMHQVLECAYCFESFRRIDMEVHESHCPQILAECPYCTTEQTRATITAHTAACPSAPTLCPASTIGCPWAGARRDLPAHTSLCAFTLLRPVLAAHTARLETLELENRALRKKIDILLPPGRDDDGPVYDDQTIQLLTEQEHLRGDVERLSASLGEMEIKQSMLLMNETLRTKEEMAGMRAAINGMRMQIHWLLTARLQRAGPGPGERAEAGAGSVRRVTEGGAAGSQGVQGDRVKL</sequence>
<dbReference type="PROSITE" id="PS50145">
    <property type="entry name" value="ZF_TRAF"/>
    <property type="match status" value="1"/>
</dbReference>
<organism evidence="7 8">
    <name type="scientific">Morchella conica CCBAS932</name>
    <dbReference type="NCBI Taxonomy" id="1392247"/>
    <lineage>
        <taxon>Eukaryota</taxon>
        <taxon>Fungi</taxon>
        <taxon>Dikarya</taxon>
        <taxon>Ascomycota</taxon>
        <taxon>Pezizomycotina</taxon>
        <taxon>Pezizomycetes</taxon>
        <taxon>Pezizales</taxon>
        <taxon>Morchellaceae</taxon>
        <taxon>Morchella</taxon>
    </lineage>
</organism>
<evidence type="ECO:0000313" key="7">
    <source>
        <dbReference type="EMBL" id="RPB07796.1"/>
    </source>
</evidence>
<dbReference type="InterPro" id="IPR013083">
    <property type="entry name" value="Znf_RING/FYVE/PHD"/>
</dbReference>
<dbReference type="Gene3D" id="3.30.40.10">
    <property type="entry name" value="Zinc/RING finger domain, C3HC4 (zinc finger)"/>
    <property type="match status" value="2"/>
</dbReference>
<name>A0A3N4KBC4_9PEZI</name>
<dbReference type="GO" id="GO:0008270">
    <property type="term" value="F:zinc ion binding"/>
    <property type="evidence" value="ECO:0007669"/>
    <property type="project" value="UniProtKB-KW"/>
</dbReference>
<evidence type="ECO:0000256" key="3">
    <source>
        <dbReference type="ARBA" id="ARBA00022833"/>
    </source>
</evidence>
<feature type="zinc finger region" description="TRAF-type" evidence="4">
    <location>
        <begin position="82"/>
        <end position="127"/>
    </location>
</feature>
<dbReference type="Pfam" id="PF02176">
    <property type="entry name" value="zf-TRAF"/>
    <property type="match status" value="1"/>
</dbReference>
<dbReference type="STRING" id="1392247.A0A3N4KBC4"/>
<proteinExistence type="predicted"/>
<dbReference type="InParanoid" id="A0A3N4KBC4"/>
<dbReference type="InterPro" id="IPR001293">
    <property type="entry name" value="Znf_TRAF"/>
</dbReference>
<evidence type="ECO:0000256" key="4">
    <source>
        <dbReference type="PROSITE-ProRule" id="PRU00207"/>
    </source>
</evidence>
<dbReference type="EMBL" id="ML119175">
    <property type="protein sequence ID" value="RPB07796.1"/>
    <property type="molecule type" value="Genomic_DNA"/>
</dbReference>
<gene>
    <name evidence="7" type="ORF">P167DRAFT_495277</name>
</gene>
<keyword evidence="3 4" id="KW-0862">Zinc</keyword>
<evidence type="ECO:0000256" key="1">
    <source>
        <dbReference type="ARBA" id="ARBA00022723"/>
    </source>
</evidence>
<keyword evidence="8" id="KW-1185">Reference proteome</keyword>
<dbReference type="Proteomes" id="UP000277580">
    <property type="component" value="Unassembled WGS sequence"/>
</dbReference>
<evidence type="ECO:0000313" key="8">
    <source>
        <dbReference type="Proteomes" id="UP000277580"/>
    </source>
</evidence>
<dbReference type="SUPFAM" id="SSF49599">
    <property type="entry name" value="TRAF domain-like"/>
    <property type="match status" value="2"/>
</dbReference>
<reference evidence="7 8" key="1">
    <citation type="journal article" date="2018" name="Nat. Ecol. Evol.">
        <title>Pezizomycetes genomes reveal the molecular basis of ectomycorrhizal truffle lifestyle.</title>
        <authorList>
            <person name="Murat C."/>
            <person name="Payen T."/>
            <person name="Noel B."/>
            <person name="Kuo A."/>
            <person name="Morin E."/>
            <person name="Chen J."/>
            <person name="Kohler A."/>
            <person name="Krizsan K."/>
            <person name="Balestrini R."/>
            <person name="Da Silva C."/>
            <person name="Montanini B."/>
            <person name="Hainaut M."/>
            <person name="Levati E."/>
            <person name="Barry K.W."/>
            <person name="Belfiori B."/>
            <person name="Cichocki N."/>
            <person name="Clum A."/>
            <person name="Dockter R.B."/>
            <person name="Fauchery L."/>
            <person name="Guy J."/>
            <person name="Iotti M."/>
            <person name="Le Tacon F."/>
            <person name="Lindquist E.A."/>
            <person name="Lipzen A."/>
            <person name="Malagnac F."/>
            <person name="Mello A."/>
            <person name="Molinier V."/>
            <person name="Miyauchi S."/>
            <person name="Poulain J."/>
            <person name="Riccioni C."/>
            <person name="Rubini A."/>
            <person name="Sitrit Y."/>
            <person name="Splivallo R."/>
            <person name="Traeger S."/>
            <person name="Wang M."/>
            <person name="Zifcakova L."/>
            <person name="Wipf D."/>
            <person name="Zambonelli A."/>
            <person name="Paolocci F."/>
            <person name="Nowrousian M."/>
            <person name="Ottonello S."/>
            <person name="Baldrian P."/>
            <person name="Spatafora J.W."/>
            <person name="Henrissat B."/>
            <person name="Nagy L.G."/>
            <person name="Aury J.M."/>
            <person name="Wincker P."/>
            <person name="Grigoriev I.V."/>
            <person name="Bonfante P."/>
            <person name="Martin F.M."/>
        </authorList>
    </citation>
    <scope>NUCLEOTIDE SEQUENCE [LARGE SCALE GENOMIC DNA]</scope>
    <source>
        <strain evidence="7 8">CCBAS932</strain>
    </source>
</reference>
<dbReference type="PANTHER" id="PTHR10131:SF94">
    <property type="entry name" value="TNF RECEPTOR-ASSOCIATED FACTOR 4"/>
    <property type="match status" value="1"/>
</dbReference>
<accession>A0A3N4KBC4</accession>
<dbReference type="AlphaFoldDB" id="A0A3N4KBC4"/>